<dbReference type="Pfam" id="PF00069">
    <property type="entry name" value="Pkinase"/>
    <property type="match status" value="1"/>
</dbReference>
<keyword evidence="2 4" id="KW-0547">Nucleotide-binding</keyword>
<dbReference type="PROSITE" id="PS00107">
    <property type="entry name" value="PROTEIN_KINASE_ATP"/>
    <property type="match status" value="1"/>
</dbReference>
<dbReference type="EMBL" id="JAPMOS010000003">
    <property type="protein sequence ID" value="KAJ4462459.1"/>
    <property type="molecule type" value="Genomic_DNA"/>
</dbReference>
<reference evidence="7" key="1">
    <citation type="journal article" date="2022" name="bioRxiv">
        <title>Genomics of Preaxostyla Flagellates Illuminates Evolutionary Transitions and the Path Towards Mitochondrial Loss.</title>
        <authorList>
            <person name="Novak L.V.F."/>
            <person name="Treitli S.C."/>
            <person name="Pyrih J."/>
            <person name="Halakuc P."/>
            <person name="Pipaliya S.V."/>
            <person name="Vacek V."/>
            <person name="Brzon O."/>
            <person name="Soukal P."/>
            <person name="Eme L."/>
            <person name="Dacks J.B."/>
            <person name="Karnkowska A."/>
            <person name="Elias M."/>
            <person name="Hampl V."/>
        </authorList>
    </citation>
    <scope>NUCLEOTIDE SEQUENCE</scope>
    <source>
        <strain evidence="7">RCP-MX</strain>
    </source>
</reference>
<dbReference type="PROSITE" id="PS00108">
    <property type="entry name" value="PROTEIN_KINASE_ST"/>
    <property type="match status" value="1"/>
</dbReference>
<dbReference type="InterPro" id="IPR000719">
    <property type="entry name" value="Prot_kinase_dom"/>
</dbReference>
<dbReference type="PANTHER" id="PTHR11909">
    <property type="entry name" value="CASEIN KINASE-RELATED"/>
    <property type="match status" value="1"/>
</dbReference>
<evidence type="ECO:0000256" key="1">
    <source>
        <dbReference type="ARBA" id="ARBA00012513"/>
    </source>
</evidence>
<evidence type="ECO:0000256" key="5">
    <source>
        <dbReference type="SAM" id="MobiDB-lite"/>
    </source>
</evidence>
<sequence>MEENDSLIVQGDAGQEPQEQRPNVESGGVSVTTGSSRTGEWIVGGRWTVARDKHIGSGSFGDIYTALDSTTGKEVAVKVEKAHIQSPQLHYEARLYRLFQGGVGIPQVLYFSQEQEDNILVMDLLGPSLEDLFRKRGQPFSLKTVLMLADQMITRLEFVHTRNYIHRDIKPDNFLVGRGRGSESLIHLIDYGLAKRYRDAKTQQHIPYRENKGITGTVRYASINTHLGIESSRRDDLESLGYVLIYFLTGQLPWQGVKAQTRHQKYRKIGPGFEQPPSAWLMPHVPSGHPARSCLISPLSPPPSLPPPALRSHLKLSCPVEQLCRNHPNEFAAYLNYTRGLRFDGKPDYDYMRRLFRELFLREGFQYDWVYDWTETPPLSVPRGLGLASAAMADPPASALPLASGLPPSVSYLHRRSSGPDASPMVSISRSTPAARHPSGVSAASSGLLPSSGTPSADIPRAPATGPIGRGRAALAHGAPPRPTAAGTSTARNHSALHSTVRR</sequence>
<evidence type="ECO:0000256" key="4">
    <source>
        <dbReference type="PROSITE-ProRule" id="PRU10141"/>
    </source>
</evidence>
<dbReference type="InterPro" id="IPR050235">
    <property type="entry name" value="CK1_Ser-Thr_kinase"/>
</dbReference>
<feature type="region of interest" description="Disordered" evidence="5">
    <location>
        <begin position="413"/>
        <end position="503"/>
    </location>
</feature>
<keyword evidence="7" id="KW-0418">Kinase</keyword>
<dbReference type="CDD" id="cd14016">
    <property type="entry name" value="STKc_CK1"/>
    <property type="match status" value="1"/>
</dbReference>
<evidence type="ECO:0000313" key="8">
    <source>
        <dbReference type="Proteomes" id="UP001141327"/>
    </source>
</evidence>
<accession>A0ABQ8UTK6</accession>
<keyword evidence="8" id="KW-1185">Reference proteome</keyword>
<name>A0ABQ8UTK6_9EUKA</name>
<feature type="binding site" evidence="4">
    <location>
        <position position="78"/>
    </location>
    <ligand>
        <name>ATP</name>
        <dbReference type="ChEBI" id="CHEBI:30616"/>
    </ligand>
</feature>
<dbReference type="InterPro" id="IPR017441">
    <property type="entry name" value="Protein_kinase_ATP_BS"/>
</dbReference>
<feature type="domain" description="Protein kinase" evidence="6">
    <location>
        <begin position="49"/>
        <end position="316"/>
    </location>
</feature>
<feature type="region of interest" description="Disordered" evidence="5">
    <location>
        <begin position="1"/>
        <end position="35"/>
    </location>
</feature>
<dbReference type="EC" id="2.7.11.1" evidence="1"/>
<dbReference type="Gene3D" id="1.10.510.10">
    <property type="entry name" value="Transferase(Phosphotransferase) domain 1"/>
    <property type="match status" value="2"/>
</dbReference>
<dbReference type="SUPFAM" id="SSF56112">
    <property type="entry name" value="Protein kinase-like (PK-like)"/>
    <property type="match status" value="1"/>
</dbReference>
<comment type="caution">
    <text evidence="7">The sequence shown here is derived from an EMBL/GenBank/DDBJ whole genome shotgun (WGS) entry which is preliminary data.</text>
</comment>
<protein>
    <recommendedName>
        <fullName evidence="1">non-specific serine/threonine protein kinase</fullName>
        <ecNumber evidence="1">2.7.11.1</ecNumber>
    </recommendedName>
</protein>
<dbReference type="PROSITE" id="PS50011">
    <property type="entry name" value="PROTEIN_KINASE_DOM"/>
    <property type="match status" value="1"/>
</dbReference>
<proteinExistence type="predicted"/>
<evidence type="ECO:0000259" key="6">
    <source>
        <dbReference type="PROSITE" id="PS50011"/>
    </source>
</evidence>
<dbReference type="SMART" id="SM00220">
    <property type="entry name" value="S_TKc"/>
    <property type="match status" value="1"/>
</dbReference>
<evidence type="ECO:0000256" key="3">
    <source>
        <dbReference type="ARBA" id="ARBA00022840"/>
    </source>
</evidence>
<feature type="compositionally biased region" description="Low complexity" evidence="5">
    <location>
        <begin position="438"/>
        <end position="457"/>
    </location>
</feature>
<dbReference type="InterPro" id="IPR008271">
    <property type="entry name" value="Ser/Thr_kinase_AS"/>
</dbReference>
<feature type="compositionally biased region" description="Low complexity" evidence="5">
    <location>
        <begin position="24"/>
        <end position="35"/>
    </location>
</feature>
<evidence type="ECO:0000313" key="7">
    <source>
        <dbReference type="EMBL" id="KAJ4462459.1"/>
    </source>
</evidence>
<keyword evidence="3 4" id="KW-0067">ATP-binding</keyword>
<dbReference type="InterPro" id="IPR011009">
    <property type="entry name" value="Kinase-like_dom_sf"/>
</dbReference>
<dbReference type="GO" id="GO:0016301">
    <property type="term" value="F:kinase activity"/>
    <property type="evidence" value="ECO:0007669"/>
    <property type="project" value="UniProtKB-KW"/>
</dbReference>
<organism evidence="7 8">
    <name type="scientific">Paratrimastix pyriformis</name>
    <dbReference type="NCBI Taxonomy" id="342808"/>
    <lineage>
        <taxon>Eukaryota</taxon>
        <taxon>Metamonada</taxon>
        <taxon>Preaxostyla</taxon>
        <taxon>Paratrimastigidae</taxon>
        <taxon>Paratrimastix</taxon>
    </lineage>
</organism>
<keyword evidence="7" id="KW-0808">Transferase</keyword>
<dbReference type="Proteomes" id="UP001141327">
    <property type="component" value="Unassembled WGS sequence"/>
</dbReference>
<evidence type="ECO:0000256" key="2">
    <source>
        <dbReference type="ARBA" id="ARBA00022741"/>
    </source>
</evidence>
<gene>
    <name evidence="7" type="ORF">PAPYR_1101</name>
</gene>
<feature type="compositionally biased region" description="Polar residues" evidence="5">
    <location>
        <begin position="486"/>
        <end position="503"/>
    </location>
</feature>